<organism evidence="5">
    <name type="scientific">Campylobacter jejuni</name>
    <dbReference type="NCBI Taxonomy" id="197"/>
    <lineage>
        <taxon>Bacteria</taxon>
        <taxon>Pseudomonadati</taxon>
        <taxon>Campylobacterota</taxon>
        <taxon>Epsilonproteobacteria</taxon>
        <taxon>Campylobacterales</taxon>
        <taxon>Campylobacteraceae</taxon>
        <taxon>Campylobacter</taxon>
    </lineage>
</organism>
<dbReference type="EMBL" id="AAKDDM010000007">
    <property type="protein sequence ID" value="ECQ8482147.1"/>
    <property type="molecule type" value="Genomic_DNA"/>
</dbReference>
<dbReference type="GO" id="GO:0003677">
    <property type="term" value="F:DNA binding"/>
    <property type="evidence" value="ECO:0007669"/>
    <property type="project" value="UniProtKB-KW"/>
</dbReference>
<dbReference type="InterPro" id="IPR014710">
    <property type="entry name" value="RmlC-like_jellyroll"/>
</dbReference>
<dbReference type="SMART" id="SM00419">
    <property type="entry name" value="HTH_CRP"/>
    <property type="match status" value="1"/>
</dbReference>
<feature type="domain" description="HTH crp-type" evidence="4">
    <location>
        <begin position="146"/>
        <end position="209"/>
    </location>
</feature>
<comment type="caution">
    <text evidence="5">The sequence shown here is derived from an EMBL/GenBank/DDBJ whole genome shotgun (WGS) entry which is preliminary data.</text>
</comment>
<accession>A0A5Y9ZMT1</accession>
<evidence type="ECO:0000259" key="4">
    <source>
        <dbReference type="PROSITE" id="PS51063"/>
    </source>
</evidence>
<dbReference type="GO" id="GO:0006355">
    <property type="term" value="P:regulation of DNA-templated transcription"/>
    <property type="evidence" value="ECO:0007669"/>
    <property type="project" value="InterPro"/>
</dbReference>
<evidence type="ECO:0000256" key="1">
    <source>
        <dbReference type="ARBA" id="ARBA00023015"/>
    </source>
</evidence>
<keyword evidence="2" id="KW-0238">DNA-binding</keyword>
<protein>
    <submittedName>
        <fullName evidence="5">Crp/Fnr family transcriptional regulator</fullName>
    </submittedName>
</protein>
<reference evidence="5" key="1">
    <citation type="submission" date="2019-09" db="EMBL/GenBank/DDBJ databases">
        <authorList>
            <consortium name="PulseNet: The National Subtyping Network for Foodborne Disease Surveillance"/>
            <person name="Tarr C.L."/>
            <person name="Trees E."/>
            <person name="Katz L.S."/>
            <person name="Carleton-Romer H.A."/>
            <person name="Stroika S."/>
            <person name="Kucerova Z."/>
            <person name="Roache K.F."/>
            <person name="Sabol A.L."/>
            <person name="Besser J."/>
            <person name="Gerner-Smidt P."/>
        </authorList>
    </citation>
    <scope>NUCLEOTIDE SEQUENCE</scope>
    <source>
        <strain evidence="5">PNUSAC011450</strain>
    </source>
</reference>
<dbReference type="PRINTS" id="PR00034">
    <property type="entry name" value="HTHCRP"/>
</dbReference>
<evidence type="ECO:0000313" key="5">
    <source>
        <dbReference type="EMBL" id="ECQ8482147.1"/>
    </source>
</evidence>
<dbReference type="SUPFAM" id="SSF51206">
    <property type="entry name" value="cAMP-binding domain-like"/>
    <property type="match status" value="1"/>
</dbReference>
<dbReference type="InterPro" id="IPR012318">
    <property type="entry name" value="HTH_CRP"/>
</dbReference>
<dbReference type="InterPro" id="IPR036390">
    <property type="entry name" value="WH_DNA-bd_sf"/>
</dbReference>
<sequence length="209" mass="24360">MDKKEIISNFFKDYNLNQENLNLIIQQAYFKKLPKDVNVLADECLGFVIVLSGNFRAFIMSNTAKEITIFELNKNDACMMCQDCVFEKIAYNIFIQSTQECEILIIPKELFTMLKDKYPKIYDYVLKLMAMRFNALVNILEQALFTPLSVRLNEFLKAKAKNKIISLSHEEIALHLGSSREVISRIIKTMQKEGFIQQNRKEIIILKDL</sequence>
<proteinExistence type="predicted"/>
<dbReference type="Pfam" id="PF13545">
    <property type="entry name" value="HTH_Crp_2"/>
    <property type="match status" value="1"/>
</dbReference>
<dbReference type="InterPro" id="IPR018490">
    <property type="entry name" value="cNMP-bd_dom_sf"/>
</dbReference>
<evidence type="ECO:0000256" key="3">
    <source>
        <dbReference type="ARBA" id="ARBA00023163"/>
    </source>
</evidence>
<keyword evidence="1" id="KW-0805">Transcription regulation</keyword>
<dbReference type="AlphaFoldDB" id="A0A5Y9ZMT1"/>
<dbReference type="PROSITE" id="PS51063">
    <property type="entry name" value="HTH_CRP_2"/>
    <property type="match status" value="1"/>
</dbReference>
<dbReference type="Gene3D" id="1.10.10.10">
    <property type="entry name" value="Winged helix-like DNA-binding domain superfamily/Winged helix DNA-binding domain"/>
    <property type="match status" value="1"/>
</dbReference>
<keyword evidence="3" id="KW-0804">Transcription</keyword>
<evidence type="ECO:0000256" key="2">
    <source>
        <dbReference type="ARBA" id="ARBA00023125"/>
    </source>
</evidence>
<dbReference type="Gene3D" id="2.60.120.10">
    <property type="entry name" value="Jelly Rolls"/>
    <property type="match status" value="1"/>
</dbReference>
<name>A0A5Y9ZMT1_CAMJU</name>
<dbReference type="InterPro" id="IPR036388">
    <property type="entry name" value="WH-like_DNA-bd_sf"/>
</dbReference>
<gene>
    <name evidence="5" type="ORF">F0172_06580</name>
</gene>
<dbReference type="SUPFAM" id="SSF46785">
    <property type="entry name" value="Winged helix' DNA-binding domain"/>
    <property type="match status" value="1"/>
</dbReference>